<dbReference type="GO" id="GO:0030687">
    <property type="term" value="C:preribosome, large subunit precursor"/>
    <property type="evidence" value="ECO:0007669"/>
    <property type="project" value="TreeGrafter"/>
</dbReference>
<accession>A0A8K0HP39</accession>
<dbReference type="PANTHER" id="PTHR16038">
    <property type="entry name" value="NOP SEVEN ASSOCIATED PROTEIN 1"/>
    <property type="match status" value="1"/>
</dbReference>
<dbReference type="EMBL" id="VOIH02000001">
    <property type="protein sequence ID" value="KAF3455769.1"/>
    <property type="molecule type" value="Genomic_DNA"/>
</dbReference>
<dbReference type="OrthoDB" id="18388at2759"/>
<protein>
    <submittedName>
        <fullName evidence="1">Uncharacterized protein</fullName>
    </submittedName>
</protein>
<evidence type="ECO:0000313" key="2">
    <source>
        <dbReference type="Proteomes" id="UP000796880"/>
    </source>
</evidence>
<dbReference type="SUPFAM" id="SSF50978">
    <property type="entry name" value="WD40 repeat-like"/>
    <property type="match status" value="1"/>
</dbReference>
<dbReference type="AlphaFoldDB" id="A0A8K0HP39"/>
<gene>
    <name evidence="1" type="ORF">FNV43_RR00411</name>
</gene>
<dbReference type="Proteomes" id="UP000796880">
    <property type="component" value="Unassembled WGS sequence"/>
</dbReference>
<name>A0A8K0HP39_9ROSA</name>
<dbReference type="GO" id="GO:0005730">
    <property type="term" value="C:nucleolus"/>
    <property type="evidence" value="ECO:0007669"/>
    <property type="project" value="InterPro"/>
</dbReference>
<dbReference type="InterPro" id="IPR037379">
    <property type="entry name" value="WDR74/Nsa1"/>
</dbReference>
<comment type="caution">
    <text evidence="1">The sequence shown here is derived from an EMBL/GenBank/DDBJ whole genome shotgun (WGS) entry which is preliminary data.</text>
</comment>
<dbReference type="PANTHER" id="PTHR16038:SF4">
    <property type="entry name" value="WD REPEAT-CONTAINING PROTEIN 74"/>
    <property type="match status" value="1"/>
</dbReference>
<organism evidence="1 2">
    <name type="scientific">Rhamnella rubrinervis</name>
    <dbReference type="NCBI Taxonomy" id="2594499"/>
    <lineage>
        <taxon>Eukaryota</taxon>
        <taxon>Viridiplantae</taxon>
        <taxon>Streptophyta</taxon>
        <taxon>Embryophyta</taxon>
        <taxon>Tracheophyta</taxon>
        <taxon>Spermatophyta</taxon>
        <taxon>Magnoliopsida</taxon>
        <taxon>eudicotyledons</taxon>
        <taxon>Gunneridae</taxon>
        <taxon>Pentapetalae</taxon>
        <taxon>rosids</taxon>
        <taxon>fabids</taxon>
        <taxon>Rosales</taxon>
        <taxon>Rhamnaceae</taxon>
        <taxon>rhamnoid group</taxon>
        <taxon>Rhamneae</taxon>
        <taxon>Rhamnella</taxon>
    </lineage>
</organism>
<dbReference type="InterPro" id="IPR036322">
    <property type="entry name" value="WD40_repeat_dom_sf"/>
</dbReference>
<dbReference type="GO" id="GO:0042273">
    <property type="term" value="P:ribosomal large subunit biogenesis"/>
    <property type="evidence" value="ECO:0007669"/>
    <property type="project" value="InterPro"/>
</dbReference>
<keyword evidence="2" id="KW-1185">Reference proteome</keyword>
<reference evidence="1" key="1">
    <citation type="submission" date="2020-03" db="EMBL/GenBank/DDBJ databases">
        <title>A high-quality chromosome-level genome assembly of a woody plant with both climbing and erect habits, Rhamnella rubrinervis.</title>
        <authorList>
            <person name="Lu Z."/>
            <person name="Yang Y."/>
            <person name="Zhu X."/>
            <person name="Sun Y."/>
        </authorList>
    </citation>
    <scope>NUCLEOTIDE SEQUENCE</scope>
    <source>
        <strain evidence="1">BYM</strain>
        <tissue evidence="1">Leaf</tissue>
    </source>
</reference>
<proteinExistence type="predicted"/>
<evidence type="ECO:0000313" key="1">
    <source>
        <dbReference type="EMBL" id="KAF3455769.1"/>
    </source>
</evidence>
<sequence>MERVLARDFSTNERLGVKGSGSMCVSCTLLTCTTDGNARMRSFEETSCSEFASTAIPRMWKVCKAGNILCSKVDGTENYALFGGKGVEVNVWDLEKCTEIWKAKPLESLLLSACDISAQRRPVTSFDFWETPIKAVAEDLDGYTIYLGNGFGDLAAVDMRTDTSN</sequence>